<dbReference type="GO" id="GO:0008168">
    <property type="term" value="F:methyltransferase activity"/>
    <property type="evidence" value="ECO:0007669"/>
    <property type="project" value="UniProtKB-KW"/>
</dbReference>
<evidence type="ECO:0000313" key="2">
    <source>
        <dbReference type="EMBL" id="NJC34274.1"/>
    </source>
</evidence>
<dbReference type="InterPro" id="IPR041698">
    <property type="entry name" value="Methyltransf_25"/>
</dbReference>
<dbReference type="EMBL" id="JAATJE010000001">
    <property type="protein sequence ID" value="NJC34274.1"/>
    <property type="molecule type" value="Genomic_DNA"/>
</dbReference>
<dbReference type="PANTHER" id="PTHR43667">
    <property type="entry name" value="CYCLOPROPANE-FATTY-ACYL-PHOSPHOLIPID SYNTHASE"/>
    <property type="match status" value="1"/>
</dbReference>
<comment type="caution">
    <text evidence="2">The sequence shown here is derived from an EMBL/GenBank/DDBJ whole genome shotgun (WGS) entry which is preliminary data.</text>
</comment>
<dbReference type="EC" id="2.1.1.-" evidence="2"/>
<dbReference type="InterPro" id="IPR050723">
    <property type="entry name" value="CFA/CMAS"/>
</dbReference>
<dbReference type="Pfam" id="PF13649">
    <property type="entry name" value="Methyltransf_25"/>
    <property type="match status" value="1"/>
</dbReference>
<organism evidence="2 3">
    <name type="scientific">Sphingomonas jejuensis</name>
    <dbReference type="NCBI Taxonomy" id="904715"/>
    <lineage>
        <taxon>Bacteria</taxon>
        <taxon>Pseudomonadati</taxon>
        <taxon>Pseudomonadota</taxon>
        <taxon>Alphaproteobacteria</taxon>
        <taxon>Sphingomonadales</taxon>
        <taxon>Sphingomonadaceae</taxon>
        <taxon>Sphingomonas</taxon>
    </lineage>
</organism>
<protein>
    <submittedName>
        <fullName evidence="2">tRNA (Cmo5U34)-methyltransferase</fullName>
        <ecNumber evidence="2">2.1.1.-</ecNumber>
    </submittedName>
</protein>
<dbReference type="PANTHER" id="PTHR43667:SF2">
    <property type="entry name" value="FATTY ACID C-METHYL TRANSFERASE"/>
    <property type="match status" value="1"/>
</dbReference>
<dbReference type="CDD" id="cd02440">
    <property type="entry name" value="AdoMet_MTases"/>
    <property type="match status" value="1"/>
</dbReference>
<keyword evidence="3" id="KW-1185">Reference proteome</keyword>
<dbReference type="InterPro" id="IPR029063">
    <property type="entry name" value="SAM-dependent_MTases_sf"/>
</dbReference>
<dbReference type="SUPFAM" id="SSF53335">
    <property type="entry name" value="S-adenosyl-L-methionine-dependent methyltransferases"/>
    <property type="match status" value="1"/>
</dbReference>
<name>A0ABX0XLP1_9SPHN</name>
<dbReference type="Gene3D" id="3.40.50.150">
    <property type="entry name" value="Vaccinia Virus protein VP39"/>
    <property type="match status" value="1"/>
</dbReference>
<dbReference type="RefSeq" id="WP_167954135.1">
    <property type="nucleotide sequence ID" value="NZ_JAATJE010000001.1"/>
</dbReference>
<keyword evidence="2" id="KW-0808">Transferase</keyword>
<dbReference type="Proteomes" id="UP000734218">
    <property type="component" value="Unassembled WGS sequence"/>
</dbReference>
<sequence length="233" mass="24759">MTQHASHTTAGFFNADMAAGYDQRNAGLKPIGDCLHFLMGMVLEDLPPDARILCVGVGTGAEILALAGAHPGWSFTGVDPSAEMLAVGRDRLGAAGVLGRCRLVHGYVDDVADTGFDAVVSLLVAHFVAPADRPAFYRAIHDRLRPGGRFVSAEISADLDAAAAPAMIDDWRLVHARMGADADALAALPAMLRDVLAVVTPDRTQALWRDAGFVATVPFFQGFMIRAWHARKG</sequence>
<evidence type="ECO:0000313" key="3">
    <source>
        <dbReference type="Proteomes" id="UP000734218"/>
    </source>
</evidence>
<dbReference type="GO" id="GO:0032259">
    <property type="term" value="P:methylation"/>
    <property type="evidence" value="ECO:0007669"/>
    <property type="project" value="UniProtKB-KW"/>
</dbReference>
<feature type="domain" description="Methyltransferase" evidence="1">
    <location>
        <begin position="52"/>
        <end position="148"/>
    </location>
</feature>
<accession>A0ABX0XLP1</accession>
<keyword evidence="2" id="KW-0489">Methyltransferase</keyword>
<evidence type="ECO:0000259" key="1">
    <source>
        <dbReference type="Pfam" id="PF13649"/>
    </source>
</evidence>
<reference evidence="2 3" key="1">
    <citation type="submission" date="2020-03" db="EMBL/GenBank/DDBJ databases">
        <title>Genomic Encyclopedia of Type Strains, Phase IV (KMG-IV): sequencing the most valuable type-strain genomes for metagenomic binning, comparative biology and taxonomic classification.</title>
        <authorList>
            <person name="Goeker M."/>
        </authorList>
    </citation>
    <scope>NUCLEOTIDE SEQUENCE [LARGE SCALE GENOMIC DNA]</scope>
    <source>
        <strain evidence="2 3">DSM 27651</strain>
    </source>
</reference>
<proteinExistence type="predicted"/>
<gene>
    <name evidence="2" type="ORF">GGR88_001748</name>
</gene>